<dbReference type="InterPro" id="IPR057126">
    <property type="entry name" value="NAV1-like_ubiquitin-like"/>
</dbReference>
<feature type="compositionally biased region" description="Low complexity" evidence="8">
    <location>
        <begin position="1205"/>
        <end position="1227"/>
    </location>
</feature>
<evidence type="ECO:0000256" key="3">
    <source>
        <dbReference type="ARBA" id="ARBA00023054"/>
    </source>
</evidence>
<feature type="compositionally biased region" description="Basic and acidic residues" evidence="8">
    <location>
        <begin position="1014"/>
        <end position="1026"/>
    </location>
</feature>
<evidence type="ECO:0000259" key="9">
    <source>
        <dbReference type="PROSITE" id="PS50021"/>
    </source>
</evidence>
<feature type="region of interest" description="Disordered" evidence="8">
    <location>
        <begin position="1661"/>
        <end position="1694"/>
    </location>
</feature>
<feature type="compositionally biased region" description="Basic and acidic residues" evidence="8">
    <location>
        <begin position="464"/>
        <end position="490"/>
    </location>
</feature>
<evidence type="ECO:0000256" key="4">
    <source>
        <dbReference type="ARBA" id="ARBA00023136"/>
    </source>
</evidence>
<reference evidence="10 11" key="1">
    <citation type="submission" date="2019-09" db="EMBL/GenBank/DDBJ databases">
        <title>Bird 10,000 Genomes (B10K) Project - Family phase.</title>
        <authorList>
            <person name="Zhang G."/>
        </authorList>
    </citation>
    <scope>NUCLEOTIDE SEQUENCE [LARGE SCALE GENOMIC DNA]</scope>
    <source>
        <strain evidence="10">B10K-CU-031-13</strain>
        <tissue evidence="10">Muscle</tissue>
    </source>
</reference>
<dbReference type="FunFam" id="1.10.418.10:FF:000018">
    <property type="entry name" value="Neuron navigator 2"/>
    <property type="match status" value="1"/>
</dbReference>
<feature type="region of interest" description="Disordered" evidence="8">
    <location>
        <begin position="1409"/>
        <end position="1467"/>
    </location>
</feature>
<feature type="compositionally biased region" description="Polar residues" evidence="8">
    <location>
        <begin position="536"/>
        <end position="546"/>
    </location>
</feature>
<keyword evidence="4" id="KW-0472">Membrane</keyword>
<dbReference type="InterPro" id="IPR027417">
    <property type="entry name" value="P-loop_NTPase"/>
</dbReference>
<feature type="compositionally biased region" description="Low complexity" evidence="8">
    <location>
        <begin position="1869"/>
        <end position="1884"/>
    </location>
</feature>
<gene>
    <name evidence="10" type="primary">Nav3</name>
    <name evidence="10" type="ORF">TACRUB_R07613</name>
</gene>
<feature type="region of interest" description="Disordered" evidence="8">
    <location>
        <begin position="17"/>
        <end position="40"/>
    </location>
</feature>
<feature type="region of interest" description="Disordered" evidence="8">
    <location>
        <begin position="1085"/>
        <end position="1316"/>
    </location>
</feature>
<comment type="similarity">
    <text evidence="2">Belongs to the Nav/unc-53 family.</text>
</comment>
<dbReference type="PANTHER" id="PTHR12784:SF18">
    <property type="entry name" value="NEURON NAVIGATOR 3"/>
    <property type="match status" value="1"/>
</dbReference>
<feature type="compositionally biased region" description="Polar residues" evidence="8">
    <location>
        <begin position="256"/>
        <end position="277"/>
    </location>
</feature>
<keyword evidence="3 7" id="KW-0175">Coiled coil</keyword>
<dbReference type="Gene3D" id="1.10.418.10">
    <property type="entry name" value="Calponin-like domain"/>
    <property type="match status" value="1"/>
</dbReference>
<evidence type="ECO:0000256" key="7">
    <source>
        <dbReference type="SAM" id="Coils"/>
    </source>
</evidence>
<dbReference type="InterPro" id="IPR003593">
    <property type="entry name" value="AAA+_ATPase"/>
</dbReference>
<dbReference type="InterPro" id="IPR003959">
    <property type="entry name" value="ATPase_AAA_core"/>
</dbReference>
<evidence type="ECO:0000256" key="1">
    <source>
        <dbReference type="ARBA" id="ARBA00004649"/>
    </source>
</evidence>
<feature type="compositionally biased region" description="Polar residues" evidence="8">
    <location>
        <begin position="909"/>
        <end position="923"/>
    </location>
</feature>
<dbReference type="FunFam" id="3.40.50.300:FF:000316">
    <property type="entry name" value="Putative neuron navigator 3"/>
    <property type="match status" value="1"/>
</dbReference>
<feature type="region of interest" description="Disordered" evidence="8">
    <location>
        <begin position="2364"/>
        <end position="2388"/>
    </location>
</feature>
<sequence>MPVLGVASKLRQPAVGSKPVHTALPIPSLGPASSQKYSPKSLELTGAESSMLSCQLTLKSTCDFGERKALQRKTQEIEDSKIYTDWANHYLAKSGHKRLIKDLQQDIADGVLLAEIIQIIANEKVEDINGCPRSHSQMIENVDVCLSFLAARGVNVQGLSAEEIRNGNLKAILGLFFSLSRYKQQQHHQQQYYQSLVELQQQVPSTSPEISQSKTHQDMQSSLTARYATQSNHSGIATSQKKASRLPGPSRVPAAGSSTKVQGASNLNRRSQSFNSIDKNKPPQYANGNEKADSPKGPHPSAGMNGNVQHPTSTGQQQVSAIPSPSASKPWRSKSMNVKHSATSTMLSVKQPSPATSPTPTSDRLKPLPSEGVKPPSSGQKSMLEKFKLVNARTALRPPLSLSSGPSDSGREDDTFSECGETDVLSGGVNSGGSTSSSPKVSPKLTPPKAGSKNLSNKKSLLQPKDKEEKNRDKNKVCTEKAVKEEKDQVIETSTKKSSKIASLIPKGSKATAAKKESLILSSSGIPKPGSKVPTAKQSTSSTCTGNKEVEKLRTTKGNQSQSTAKSQLSEKTSPSSGLASSEGKEPSAGSSAALSSSTAASSGQGTGNGVVQLPQQQQYSHPNTATVAPFIYRTLSENDSTSLPPADSCTSPTKMDLSFSKTAKQCLEEISGEDPETRRMRTVKNIADLRQNLEETMSSLRGTQISHSTLETTFDSTVTTEVNGRSIPSLSNRSAPVTWRLGQASPRLQAGDAPSLGAGYPRSSASRFIHTDPSRFMYTTPLRRAAVSRLGNISQIDMSEKGSGDLDISSEADVGGYMSDGDILGKSLRTDDINSGYMTDGGLNLYTRSLNRIPDLAASRDIIQRGVHDVTVDADSWDDSSSVSSGLSDTLDNLSTDDLNTTSSVSSYSNITASSRKNAHAQTDSEKRSVTDSETWGSTEELKKLEEDFDSSVDSSGKWKGLPSGLSEESEKGGQKASVSISQTGSWRRGMTAQVGASQSRHKAGTSALKTPGKTDDAKASEKVKTPLKGASIQRSPSDAGKSSGDEGKKPPSGIGRSTATGSFGFKKSGLGSSTIITASGATITSGSATLGKMPKSSAIGGKSNAGRKTSLDGSQNQDDGILHVSSKTTLQYRSLPRPSKSSGSGIPGRGGHRSSTSSIDSNVSSKSAGAAATKLREPSKIGSGRSSPVTINQTDKEKEKVAVSDSESVSLSSSPKSSPTSASASGTPGLRQPGSKYPDIASPTFRRLFGAKASGKAASAPSTEGVKPTSAMPSPSTTLARQGSLESPSSGTGSMGSAGGQSGSSSPLFSKPSDLNADVVSLSHSLASSPASVHSFTSGGLVWAANPSSSSAGSKDTPSYQSMTSLHTSSESIDLPLSHHGSLSGLTTSTQEVQSLLMRTGSVRSTLSESMQLDRNTLPKKGLRYTPSSRQTSQEEGKEWLRSHSTGGLQDTGSQSPLVSPSAMSSSATGKYHFSNLVSPTNLSQFNLPGPSMMRSNSIPAQDTSFDLYDDSQLCGSATSLEERPRAISHSGSFRDSMEEVHGSSLSLVSSTSSLYSTVSIDIQIQKLRRELVASQEKVATLTSQLSANAHLVAAFEKSLGNMTGRLQSLTMTAEQKESELIELRETIEMLKAQNSAAQAAIQGALNGPDHTHKDLRIRRQHSSESVSSINSATSHSSIGSGNDADSKKKKKKNWVRKLSCSVFVFQLRSSFKQAFGKKKSTKPPSSHSDIEELTDSSLPSSPKLPHSSGECGATSMKPSQSASAPDPSLAWASKKKQNGHVVYKHRSQICECTEAEAEIILQLKSELREKELKLTDIRLEALSSAHHLDQIREAMNRMQNEIEILKAENDRLKAETGNTGKPARPSSESSSSTSSSSSRQSLGLSLNNLNITESVTSDILLDDDTDGALHKEGHSVKILVTINKGYSRVKDQKPHAYLIGSIGVSGKTKWDVLDGVIRRLFKEYIFRVDPTTSLGLSSDCIASYCIGDVIRAHSLEVPELLPCGYLVGDNNIITVNLKGVEENSLDSFVFDTLIPKPITQRYFNLLMEHRRIILSGPSGTGKTYLANRLAEYIITKSGRKKTEDAIATFNVDHKSSKDLRQYLANLAEQCSADNNGADLPVVIILDNLHHISSLSDIFNGFLNCKYNKCPYIIGTMNQGVSSSPNLELHHNFRWVLCANHTEPVKGFLGRYLRRKLIETEIEKNIRNNELMKIIDWIPKTWHHLNSFLETHSSSDVTIGPRLFLPCPMDVDGSRVWFTDLWNYSLVPYLLEAVREGLQMYGKRAPWEDPSKWVADSYPWSSASQQHEWPSLLQLRPEDVGYEGYASAKEGTTSKHVPQTDTEGDPLMNMLMRLQEAANYSSAQSCDSDSTSHHDDILDSSLESTL</sequence>
<dbReference type="SUPFAM" id="SSF47576">
    <property type="entry name" value="Calponin-homology domain, CH-domain"/>
    <property type="match status" value="1"/>
</dbReference>
<evidence type="ECO:0000313" key="10">
    <source>
        <dbReference type="EMBL" id="NWR33546.1"/>
    </source>
</evidence>
<dbReference type="GO" id="GO:0005524">
    <property type="term" value="F:ATP binding"/>
    <property type="evidence" value="ECO:0007669"/>
    <property type="project" value="InterPro"/>
</dbReference>
<feature type="compositionally biased region" description="Low complexity" evidence="8">
    <location>
        <begin position="1739"/>
        <end position="1751"/>
    </location>
</feature>
<feature type="region of interest" description="Disordered" evidence="8">
    <location>
        <begin position="875"/>
        <end position="1070"/>
    </location>
</feature>
<feature type="compositionally biased region" description="Polar residues" evidence="8">
    <location>
        <begin position="1445"/>
        <end position="1455"/>
    </location>
</feature>
<dbReference type="InterPro" id="IPR036872">
    <property type="entry name" value="CH_dom_sf"/>
</dbReference>
<dbReference type="GO" id="GO:0016887">
    <property type="term" value="F:ATP hydrolysis activity"/>
    <property type="evidence" value="ECO:0007669"/>
    <property type="project" value="InterPro"/>
</dbReference>
<dbReference type="Pfam" id="PF23092">
    <property type="entry name" value="Ubiquitin_6"/>
    <property type="match status" value="1"/>
</dbReference>
<feature type="compositionally biased region" description="Low complexity" evidence="8">
    <location>
        <begin position="396"/>
        <end position="408"/>
    </location>
</feature>
<feature type="compositionally biased region" description="Polar residues" evidence="8">
    <location>
        <begin position="556"/>
        <end position="580"/>
    </location>
</feature>
<dbReference type="CDD" id="cd21286">
    <property type="entry name" value="CH_NAV3"/>
    <property type="match status" value="1"/>
</dbReference>
<feature type="non-terminal residue" evidence="10">
    <location>
        <position position="2388"/>
    </location>
</feature>
<feature type="non-terminal residue" evidence="10">
    <location>
        <position position="1"/>
    </location>
</feature>
<evidence type="ECO:0000256" key="5">
    <source>
        <dbReference type="ARBA" id="ARBA00023242"/>
    </source>
</evidence>
<dbReference type="InterPro" id="IPR039041">
    <property type="entry name" value="Nav/unc-53"/>
</dbReference>
<evidence type="ECO:0000313" key="11">
    <source>
        <dbReference type="Proteomes" id="UP000540952"/>
    </source>
</evidence>
<feature type="compositionally biased region" description="Low complexity" evidence="8">
    <location>
        <begin position="1456"/>
        <end position="1467"/>
    </location>
</feature>
<feature type="compositionally biased region" description="Polar residues" evidence="8">
    <location>
        <begin position="978"/>
        <end position="987"/>
    </location>
</feature>
<feature type="compositionally biased region" description="Low complexity" evidence="8">
    <location>
        <begin position="588"/>
        <end position="604"/>
    </location>
</feature>
<dbReference type="Pfam" id="PF00307">
    <property type="entry name" value="CH"/>
    <property type="match status" value="1"/>
</dbReference>
<proteinExistence type="inferred from homology"/>
<protein>
    <recommendedName>
        <fullName evidence="6">Neuron navigator 3</fullName>
    </recommendedName>
</protein>
<dbReference type="SUPFAM" id="SSF52540">
    <property type="entry name" value="P-loop containing nucleoside triphosphate hydrolases"/>
    <property type="match status" value="2"/>
</dbReference>
<feature type="region of interest" description="Disordered" evidence="8">
    <location>
        <begin position="1718"/>
        <end position="1775"/>
    </location>
</feature>
<feature type="compositionally biased region" description="Polar residues" evidence="8">
    <location>
        <begin position="1348"/>
        <end position="1369"/>
    </location>
</feature>
<feature type="compositionally biased region" description="Polar residues" evidence="8">
    <location>
        <begin position="1186"/>
        <end position="1195"/>
    </location>
</feature>
<dbReference type="Proteomes" id="UP000540952">
    <property type="component" value="Unassembled WGS sequence"/>
</dbReference>
<dbReference type="GO" id="GO:0005640">
    <property type="term" value="C:nuclear outer membrane"/>
    <property type="evidence" value="ECO:0007669"/>
    <property type="project" value="UniProtKB-SubCell"/>
</dbReference>
<keyword evidence="11" id="KW-1185">Reference proteome</keyword>
<feature type="compositionally biased region" description="Low complexity" evidence="8">
    <location>
        <begin position="1156"/>
        <end position="1169"/>
    </location>
</feature>
<feature type="compositionally biased region" description="Low complexity" evidence="8">
    <location>
        <begin position="880"/>
        <end position="908"/>
    </location>
</feature>
<feature type="coiled-coil region" evidence="7">
    <location>
        <begin position="1567"/>
        <end position="1643"/>
    </location>
</feature>
<feature type="compositionally biased region" description="Low complexity" evidence="8">
    <location>
        <begin position="1668"/>
        <end position="1685"/>
    </location>
</feature>
<dbReference type="Gene3D" id="3.40.50.300">
    <property type="entry name" value="P-loop containing nucleotide triphosphate hydrolases"/>
    <property type="match status" value="1"/>
</dbReference>
<feature type="compositionally biased region" description="Low complexity" evidence="8">
    <location>
        <begin position="1252"/>
        <end position="1262"/>
    </location>
</feature>
<evidence type="ECO:0000256" key="8">
    <source>
        <dbReference type="SAM" id="MobiDB-lite"/>
    </source>
</evidence>
<feature type="domain" description="Calponin-homology (CH)" evidence="9">
    <location>
        <begin position="77"/>
        <end position="184"/>
    </location>
</feature>
<dbReference type="GO" id="GO:0022008">
    <property type="term" value="P:neurogenesis"/>
    <property type="evidence" value="ECO:0007669"/>
    <property type="project" value="InterPro"/>
</dbReference>
<dbReference type="Pfam" id="PF00004">
    <property type="entry name" value="AAA"/>
    <property type="match status" value="1"/>
</dbReference>
<dbReference type="SMART" id="SM00382">
    <property type="entry name" value="AAA"/>
    <property type="match status" value="1"/>
</dbReference>
<dbReference type="Pfam" id="PF25408">
    <property type="entry name" value="AAA_lid_NAV1"/>
    <property type="match status" value="1"/>
</dbReference>
<dbReference type="EMBL" id="VZRD01000154">
    <property type="protein sequence ID" value="NWR33546.1"/>
    <property type="molecule type" value="Genomic_DNA"/>
</dbReference>
<feature type="compositionally biased region" description="Polar residues" evidence="8">
    <location>
        <begin position="334"/>
        <end position="351"/>
    </location>
</feature>
<dbReference type="PANTHER" id="PTHR12784">
    <property type="entry name" value="STEERIN"/>
    <property type="match status" value="1"/>
</dbReference>
<evidence type="ECO:0000256" key="2">
    <source>
        <dbReference type="ARBA" id="ARBA00006255"/>
    </source>
</evidence>
<comment type="caution">
    <text evidence="10">The sequence shown here is derived from an EMBL/GenBank/DDBJ whole genome shotgun (WGS) entry which is preliminary data.</text>
</comment>
<evidence type="ECO:0000256" key="6">
    <source>
        <dbReference type="ARBA" id="ARBA00067343"/>
    </source>
</evidence>
<feature type="compositionally biased region" description="Polar residues" evidence="8">
    <location>
        <begin position="204"/>
        <end position="241"/>
    </location>
</feature>
<feature type="compositionally biased region" description="Polar residues" evidence="8">
    <location>
        <begin position="304"/>
        <end position="327"/>
    </location>
</feature>
<accession>A0A7K4WFL0</accession>
<name>A0A7K4WFL0_9TYRA</name>
<feature type="compositionally biased region" description="Low complexity" evidence="8">
    <location>
        <begin position="352"/>
        <end position="362"/>
    </location>
</feature>
<dbReference type="CDD" id="cd00009">
    <property type="entry name" value="AAA"/>
    <property type="match status" value="1"/>
</dbReference>
<dbReference type="SMART" id="SM00033">
    <property type="entry name" value="CH"/>
    <property type="match status" value="1"/>
</dbReference>
<feature type="compositionally biased region" description="Basic and acidic residues" evidence="8">
    <location>
        <begin position="1435"/>
        <end position="1444"/>
    </location>
</feature>
<feature type="compositionally biased region" description="Gly residues" evidence="8">
    <location>
        <begin position="1295"/>
        <end position="1304"/>
    </location>
</feature>
<dbReference type="PROSITE" id="PS50021">
    <property type="entry name" value="CH"/>
    <property type="match status" value="1"/>
</dbReference>
<comment type="subcellular location">
    <subcellularLocation>
        <location evidence="1">Nucleus outer membrane</location>
    </subcellularLocation>
</comment>
<feature type="compositionally biased region" description="Polar residues" evidence="8">
    <location>
        <begin position="1273"/>
        <end position="1288"/>
    </location>
</feature>
<organism evidence="10 11">
    <name type="scientific">Tachuris rubrigastra</name>
    <dbReference type="NCBI Taxonomy" id="495162"/>
    <lineage>
        <taxon>Eukaryota</taxon>
        <taxon>Metazoa</taxon>
        <taxon>Chordata</taxon>
        <taxon>Craniata</taxon>
        <taxon>Vertebrata</taxon>
        <taxon>Euteleostomi</taxon>
        <taxon>Archelosauria</taxon>
        <taxon>Archosauria</taxon>
        <taxon>Dinosauria</taxon>
        <taxon>Saurischia</taxon>
        <taxon>Theropoda</taxon>
        <taxon>Coelurosauria</taxon>
        <taxon>Aves</taxon>
        <taxon>Neognathae</taxon>
        <taxon>Neoaves</taxon>
        <taxon>Telluraves</taxon>
        <taxon>Australaves</taxon>
        <taxon>Passeriformes</taxon>
        <taxon>Tyrannidae</taxon>
        <taxon>Tachuris</taxon>
    </lineage>
</organism>
<dbReference type="InterPro" id="IPR057568">
    <property type="entry name" value="CortBP2_NAV1-like_AAA_lid"/>
</dbReference>
<keyword evidence="5" id="KW-0539">Nucleus</keyword>
<feature type="region of interest" description="Disordered" evidence="8">
    <location>
        <begin position="1853"/>
        <end position="1884"/>
    </location>
</feature>
<feature type="region of interest" description="Disordered" evidence="8">
    <location>
        <begin position="1346"/>
        <end position="1369"/>
    </location>
</feature>
<dbReference type="InterPro" id="IPR001715">
    <property type="entry name" value="CH_dom"/>
</dbReference>
<feature type="region of interest" description="Disordered" evidence="8">
    <location>
        <begin position="204"/>
        <end position="611"/>
    </location>
</feature>
<feature type="compositionally biased region" description="Low complexity" evidence="8">
    <location>
        <begin position="425"/>
        <end position="448"/>
    </location>
</feature>